<dbReference type="AlphaFoldDB" id="A0AAW6I307"/>
<dbReference type="Proteomes" id="UP001213646">
    <property type="component" value="Unassembled WGS sequence"/>
</dbReference>
<dbReference type="EMBL" id="JAQPYX010000007">
    <property type="protein sequence ID" value="MDC7147992.1"/>
    <property type="molecule type" value="Genomic_DNA"/>
</dbReference>
<sequence>METLDNEGWIRIADCIPPVNEKVKLHTGDYEYTGTVDKDGEIWVCLGLSDEEEYYSNLDDGYITHWKPMDKSV</sequence>
<reference evidence="1" key="1">
    <citation type="submission" date="2023-01" db="EMBL/GenBank/DDBJ databases">
        <title>Exploring GABA producing Bacteroides strains toward improving mental health.</title>
        <authorList>
            <person name="Yousuf B."/>
            <person name="Bouhlel N.E."/>
            <person name="Mottawea W."/>
            <person name="Hammami R."/>
        </authorList>
    </citation>
    <scope>NUCLEOTIDE SEQUENCE</scope>
    <source>
        <strain evidence="1">UO.H1047</strain>
    </source>
</reference>
<gene>
    <name evidence="1" type="ORF">PQG89_00910</name>
</gene>
<proteinExistence type="predicted"/>
<comment type="caution">
    <text evidence="1">The sequence shown here is derived from an EMBL/GenBank/DDBJ whole genome shotgun (WGS) entry which is preliminary data.</text>
</comment>
<organism evidence="1 2">
    <name type="scientific">Parabacteroides johnsonii</name>
    <dbReference type="NCBI Taxonomy" id="387661"/>
    <lineage>
        <taxon>Bacteria</taxon>
        <taxon>Pseudomonadati</taxon>
        <taxon>Bacteroidota</taxon>
        <taxon>Bacteroidia</taxon>
        <taxon>Bacteroidales</taxon>
        <taxon>Tannerellaceae</taxon>
        <taxon>Parabacteroides</taxon>
    </lineage>
</organism>
<accession>A0AAW6I307</accession>
<dbReference type="RefSeq" id="WP_195485129.1">
    <property type="nucleotide sequence ID" value="NZ_CAOJXY010000004.1"/>
</dbReference>
<evidence type="ECO:0000313" key="2">
    <source>
        <dbReference type="Proteomes" id="UP001213646"/>
    </source>
</evidence>
<protein>
    <submittedName>
        <fullName evidence="1">DUF551 domain-containing protein</fullName>
    </submittedName>
</protein>
<evidence type="ECO:0000313" key="1">
    <source>
        <dbReference type="EMBL" id="MDC7147992.1"/>
    </source>
</evidence>
<name>A0AAW6I307_9BACT</name>